<proteinExistence type="predicted"/>
<dbReference type="Proteomes" id="UP000288805">
    <property type="component" value="Unassembled WGS sequence"/>
</dbReference>
<reference evidence="2 3" key="1">
    <citation type="journal article" date="2018" name="PLoS Genet.">
        <title>Population sequencing reveals clonal diversity and ancestral inbreeding in the grapevine cultivar Chardonnay.</title>
        <authorList>
            <person name="Roach M.J."/>
            <person name="Johnson D.L."/>
            <person name="Bohlmann J."/>
            <person name="van Vuuren H.J."/>
            <person name="Jones S.J."/>
            <person name="Pretorius I.S."/>
            <person name="Schmidt S.A."/>
            <person name="Borneman A.R."/>
        </authorList>
    </citation>
    <scope>NUCLEOTIDE SEQUENCE [LARGE SCALE GENOMIC DNA]</scope>
    <source>
        <strain evidence="3">cv. Chardonnay</strain>
        <tissue evidence="2">Leaf</tissue>
    </source>
</reference>
<evidence type="ECO:0000256" key="1">
    <source>
        <dbReference type="SAM" id="MobiDB-lite"/>
    </source>
</evidence>
<comment type="caution">
    <text evidence="2">The sequence shown here is derived from an EMBL/GenBank/DDBJ whole genome shotgun (WGS) entry which is preliminary data.</text>
</comment>
<evidence type="ECO:0000313" key="3">
    <source>
        <dbReference type="Proteomes" id="UP000288805"/>
    </source>
</evidence>
<gene>
    <name evidence="2" type="ORF">CK203_094918</name>
</gene>
<sequence length="144" mass="16198">MGKFKVSSSPTSCAFAQSGPNYEEDNCSAKERGSLLLGTPQQNGITERKNRHLLEVARALREEKILQEDQFSILPLPIWNHVTEYGDVEEIDNIQPAAGKETDIIKPAVVEIVDSGLMVYSRRLRLMQEQDPTLLHTANHQLQN</sequence>
<dbReference type="EMBL" id="QGNW01001553">
    <property type="protein sequence ID" value="RVW36939.1"/>
    <property type="molecule type" value="Genomic_DNA"/>
</dbReference>
<name>A0A438DNA3_VITVI</name>
<accession>A0A438DNA3</accession>
<organism evidence="2 3">
    <name type="scientific">Vitis vinifera</name>
    <name type="common">Grape</name>
    <dbReference type="NCBI Taxonomy" id="29760"/>
    <lineage>
        <taxon>Eukaryota</taxon>
        <taxon>Viridiplantae</taxon>
        <taxon>Streptophyta</taxon>
        <taxon>Embryophyta</taxon>
        <taxon>Tracheophyta</taxon>
        <taxon>Spermatophyta</taxon>
        <taxon>Magnoliopsida</taxon>
        <taxon>eudicotyledons</taxon>
        <taxon>Gunneridae</taxon>
        <taxon>Pentapetalae</taxon>
        <taxon>rosids</taxon>
        <taxon>Vitales</taxon>
        <taxon>Vitaceae</taxon>
        <taxon>Viteae</taxon>
        <taxon>Vitis</taxon>
    </lineage>
</organism>
<feature type="compositionally biased region" description="Polar residues" evidence="1">
    <location>
        <begin position="1"/>
        <end position="20"/>
    </location>
</feature>
<protein>
    <submittedName>
        <fullName evidence="2">Uncharacterized protein</fullName>
    </submittedName>
</protein>
<dbReference type="AlphaFoldDB" id="A0A438DNA3"/>
<dbReference type="InterPro" id="IPR012337">
    <property type="entry name" value="RNaseH-like_sf"/>
</dbReference>
<feature type="region of interest" description="Disordered" evidence="1">
    <location>
        <begin position="1"/>
        <end position="27"/>
    </location>
</feature>
<evidence type="ECO:0000313" key="2">
    <source>
        <dbReference type="EMBL" id="RVW36939.1"/>
    </source>
</evidence>
<dbReference type="SUPFAM" id="SSF53098">
    <property type="entry name" value="Ribonuclease H-like"/>
    <property type="match status" value="1"/>
</dbReference>